<keyword evidence="3" id="KW-1185">Reference proteome</keyword>
<proteinExistence type="predicted"/>
<dbReference type="OrthoDB" id="581849at2"/>
<organism evidence="2 3">
    <name type="scientific">Chroogloeocystis siderophila 5.2 s.c.1</name>
    <dbReference type="NCBI Taxonomy" id="247279"/>
    <lineage>
        <taxon>Bacteria</taxon>
        <taxon>Bacillati</taxon>
        <taxon>Cyanobacteriota</taxon>
        <taxon>Cyanophyceae</taxon>
        <taxon>Oscillatoriophycideae</taxon>
        <taxon>Chroococcales</taxon>
        <taxon>Chroococcaceae</taxon>
        <taxon>Chroogloeocystis</taxon>
    </lineage>
</organism>
<keyword evidence="1" id="KW-0732">Signal</keyword>
<dbReference type="AlphaFoldDB" id="A0A1U7HVH1"/>
<evidence type="ECO:0000256" key="1">
    <source>
        <dbReference type="SAM" id="SignalP"/>
    </source>
</evidence>
<feature type="signal peptide" evidence="1">
    <location>
        <begin position="1"/>
        <end position="20"/>
    </location>
</feature>
<accession>A0A1U7HVH1</accession>
<dbReference type="EMBL" id="MRCC01000005">
    <property type="protein sequence ID" value="OKH27600.1"/>
    <property type="molecule type" value="Genomic_DNA"/>
</dbReference>
<gene>
    <name evidence="2" type="ORF">NIES1031_06620</name>
</gene>
<feature type="chain" id="PRO_5013137982" evidence="1">
    <location>
        <begin position="21"/>
        <end position="151"/>
    </location>
</feature>
<sequence length="151" mass="17369">MLKKLVIWILVTNAVLFSLAAKSSPVWYKDDPWKLASAIVHYPTTAANYYKHVVYRGTETSLDEYLFYWGIKAKVYKQDISRTEVEIKGESLMLDNVKQNPWAICHLIYFNNGEDLPEVTCVATNNKGEPLDRNILNSAYRQTVYQKTTGL</sequence>
<protein>
    <submittedName>
        <fullName evidence="2">Uncharacterized protein</fullName>
    </submittedName>
</protein>
<evidence type="ECO:0000313" key="2">
    <source>
        <dbReference type="EMBL" id="OKH27600.1"/>
    </source>
</evidence>
<dbReference type="Proteomes" id="UP000185984">
    <property type="component" value="Unassembled WGS sequence"/>
</dbReference>
<evidence type="ECO:0000313" key="3">
    <source>
        <dbReference type="Proteomes" id="UP000185984"/>
    </source>
</evidence>
<name>A0A1U7HVH1_9CHRO</name>
<comment type="caution">
    <text evidence="2">The sequence shown here is derived from an EMBL/GenBank/DDBJ whole genome shotgun (WGS) entry which is preliminary data.</text>
</comment>
<dbReference type="RefSeq" id="WP_073548702.1">
    <property type="nucleotide sequence ID" value="NZ_CAWMVK010000039.1"/>
</dbReference>
<reference evidence="2 3" key="1">
    <citation type="submission" date="2016-11" db="EMBL/GenBank/DDBJ databases">
        <title>Draft Genome Sequences of Nine Cyanobacterial Strains from Diverse Habitats.</title>
        <authorList>
            <person name="Zhu T."/>
            <person name="Hou S."/>
            <person name="Lu X."/>
            <person name="Hess W.R."/>
        </authorList>
    </citation>
    <scope>NUCLEOTIDE SEQUENCE [LARGE SCALE GENOMIC DNA]</scope>
    <source>
        <strain evidence="2 3">5.2 s.c.1</strain>
    </source>
</reference>